<dbReference type="GO" id="GO:0031012">
    <property type="term" value="C:extracellular matrix"/>
    <property type="evidence" value="ECO:0007669"/>
    <property type="project" value="TreeGrafter"/>
</dbReference>
<feature type="transmembrane region" description="Helical" evidence="5">
    <location>
        <begin position="63"/>
        <end position="82"/>
    </location>
</feature>
<dbReference type="PROSITE" id="PS51155">
    <property type="entry name" value="CHIT_BIND_RR_2"/>
    <property type="match status" value="1"/>
</dbReference>
<evidence type="ECO:0000256" key="2">
    <source>
        <dbReference type="ARBA" id="ARBA00022729"/>
    </source>
</evidence>
<keyword evidence="2" id="KW-0732">Signal</keyword>
<dbReference type="PANTHER" id="PTHR12236:SF94">
    <property type="entry name" value="CCP84AA-RELATED"/>
    <property type="match status" value="1"/>
</dbReference>
<proteinExistence type="predicted"/>
<dbReference type="InterPro" id="IPR031311">
    <property type="entry name" value="CHIT_BIND_RR_consensus"/>
</dbReference>
<keyword evidence="7" id="KW-1185">Reference proteome</keyword>
<dbReference type="Proteomes" id="UP001154114">
    <property type="component" value="Chromosome 22"/>
</dbReference>
<dbReference type="InterPro" id="IPR000618">
    <property type="entry name" value="Insect_cuticle"/>
</dbReference>
<evidence type="ECO:0000256" key="5">
    <source>
        <dbReference type="SAM" id="Phobius"/>
    </source>
</evidence>
<keyword evidence="1 4" id="KW-0193">Cuticle</keyword>
<dbReference type="GO" id="GO:0005615">
    <property type="term" value="C:extracellular space"/>
    <property type="evidence" value="ECO:0007669"/>
    <property type="project" value="TreeGrafter"/>
</dbReference>
<dbReference type="PANTHER" id="PTHR12236">
    <property type="entry name" value="STRUCTURAL CONTITUENT OF CUTICLE"/>
    <property type="match status" value="1"/>
</dbReference>
<keyword evidence="5" id="KW-1133">Transmembrane helix</keyword>
<sequence>MYRKRHRCRVIRSTFFNKQRCMELTSRVARCSIYNAGPLDGNHIPHRGLCPSHPTHTDMDSKIVVFICLVGVASASVLAPALPLARVDPLPQYSYGYDVQDSLTGDYKGHQEHRNGDLVTGSYSVVDPDGTRRIVDYTADPLNGFNAVVRREPLVVAAPAKVLAPAPVLARGPVLAPAPAPVFAPAPAPYFAPRLNPYYL</sequence>
<evidence type="ECO:0000256" key="4">
    <source>
        <dbReference type="PROSITE-ProRule" id="PRU00497"/>
    </source>
</evidence>
<dbReference type="OrthoDB" id="10071059at2759"/>
<reference evidence="6" key="1">
    <citation type="submission" date="2021-12" db="EMBL/GenBank/DDBJ databases">
        <authorList>
            <person name="King R."/>
        </authorList>
    </citation>
    <scope>NUCLEOTIDE SEQUENCE</scope>
</reference>
<dbReference type="PROSITE" id="PS00233">
    <property type="entry name" value="CHIT_BIND_RR_1"/>
    <property type="match status" value="1"/>
</dbReference>
<dbReference type="AlphaFoldDB" id="A0A9N8KZU7"/>
<dbReference type="InterPro" id="IPR051217">
    <property type="entry name" value="Insect_Cuticle_Struc_Prot"/>
</dbReference>
<evidence type="ECO:0000256" key="1">
    <source>
        <dbReference type="ARBA" id="ARBA00022460"/>
    </source>
</evidence>
<evidence type="ECO:0000313" key="6">
    <source>
        <dbReference type="EMBL" id="CAD0204807.1"/>
    </source>
</evidence>
<dbReference type="Pfam" id="PF00379">
    <property type="entry name" value="Chitin_bind_4"/>
    <property type="match status" value="1"/>
</dbReference>
<evidence type="ECO:0000313" key="7">
    <source>
        <dbReference type="Proteomes" id="UP001154114"/>
    </source>
</evidence>
<keyword evidence="5" id="KW-0812">Transmembrane</keyword>
<dbReference type="EMBL" id="LR824025">
    <property type="protein sequence ID" value="CAD0204807.1"/>
    <property type="molecule type" value="Genomic_DNA"/>
</dbReference>
<accession>A0A9N8KZU7</accession>
<keyword evidence="5" id="KW-0472">Membrane</keyword>
<dbReference type="GO" id="GO:0042302">
    <property type="term" value="F:structural constituent of cuticle"/>
    <property type="evidence" value="ECO:0007669"/>
    <property type="project" value="UniProtKB-UniRule"/>
</dbReference>
<protein>
    <submittedName>
        <fullName evidence="6">Uncharacterized protein</fullName>
    </submittedName>
</protein>
<name>A0A9N8KZU7_CHRIL</name>
<gene>
    <name evidence="6" type="ORF">CINC_LOCUS7112</name>
</gene>
<organism evidence="6 7">
    <name type="scientific">Chrysodeixis includens</name>
    <name type="common">Soybean looper</name>
    <name type="synonym">Pseudoplusia includens</name>
    <dbReference type="NCBI Taxonomy" id="689277"/>
    <lineage>
        <taxon>Eukaryota</taxon>
        <taxon>Metazoa</taxon>
        <taxon>Ecdysozoa</taxon>
        <taxon>Arthropoda</taxon>
        <taxon>Hexapoda</taxon>
        <taxon>Insecta</taxon>
        <taxon>Pterygota</taxon>
        <taxon>Neoptera</taxon>
        <taxon>Endopterygota</taxon>
        <taxon>Lepidoptera</taxon>
        <taxon>Glossata</taxon>
        <taxon>Ditrysia</taxon>
        <taxon>Noctuoidea</taxon>
        <taxon>Noctuidae</taxon>
        <taxon>Plusiinae</taxon>
        <taxon>Chrysodeixis</taxon>
    </lineage>
</organism>
<evidence type="ECO:0000256" key="3">
    <source>
        <dbReference type="ARBA" id="ARBA00022737"/>
    </source>
</evidence>
<dbReference type="PRINTS" id="PR00947">
    <property type="entry name" value="CUTICLE"/>
</dbReference>
<keyword evidence="3" id="KW-0677">Repeat</keyword>